<dbReference type="SUPFAM" id="SSF144010">
    <property type="entry name" value="CofE-like"/>
    <property type="match status" value="1"/>
</dbReference>
<feature type="region of interest" description="Dehydro-coenzyme F420-0 reductase" evidence="10">
    <location>
        <begin position="232"/>
        <end position="431"/>
    </location>
</feature>
<feature type="binding site" evidence="10">
    <location>
        <position position="271"/>
    </location>
    <ligand>
        <name>FMN</name>
        <dbReference type="ChEBI" id="CHEBI:58210"/>
    </ligand>
</feature>
<dbReference type="Gene3D" id="3.40.109.10">
    <property type="entry name" value="NADH Oxidase"/>
    <property type="match status" value="1"/>
</dbReference>
<dbReference type="PANTHER" id="PTHR47917">
    <property type="match status" value="1"/>
</dbReference>
<dbReference type="InterPro" id="IPR002847">
    <property type="entry name" value="F420-0_gamma-glut_ligase-dom"/>
</dbReference>
<dbReference type="PANTHER" id="PTHR47917:SF1">
    <property type="entry name" value="COENZYME F420:L-GLUTAMATE LIGASE"/>
    <property type="match status" value="1"/>
</dbReference>
<proteinExistence type="inferred from homology"/>
<comment type="cofactor">
    <cofactor evidence="10">
        <name>Mg(2+)</name>
        <dbReference type="ChEBI" id="CHEBI:18420"/>
    </cofactor>
    <cofactor evidence="10">
        <name>Mn(2+)</name>
        <dbReference type="ChEBI" id="CHEBI:29035"/>
    </cofactor>
    <text evidence="10">Binds 2 divalent metal cations per subunit. The ions could be magnesium and/or manganese.</text>
</comment>
<dbReference type="SUPFAM" id="SSF55469">
    <property type="entry name" value="FMN-dependent nitroreductase-like"/>
    <property type="match status" value="1"/>
</dbReference>
<dbReference type="NCBIfam" id="TIGR03553">
    <property type="entry name" value="F420_FbiB_CTERM"/>
    <property type="match status" value="1"/>
</dbReference>
<sequence>MSELRVWAVPGIPEVREGDDLAKLIAAAEPGLVDGDIVLVTSKIVSKAEGRLVRADDREAAIDAETVRVVARRGTLRIVENRQGLVMAAAGVDASNTPAGTVLLLPEDPDASAEAVRAGLRDALGVEVGVVVTDTFGRPWRNGLTDIAIGAAGVRVLEDLRGGTDAYGNPLSATVVATADELAGAGDLVKGKAGGLPVAVVRGLGGAVVAAQGGSARELVRSARDDMFRLGTSEAVREAVTQRRTVRAFTDEAVDPGAVRRAVAAAVTAPAPHHTTPWRFVLLESEESRTRLLDAMRDAWVADLRRDGKSEESIAKRVRRGDVLRDAPYLVVPCLVMDGAHTYGDERRDAAEREMFVVAAGAGVQNFLVALAGERLGSAWVSSTMFCRDVVREVLDLPASWDPMGAVAVGHPAAAPAERAARVVSEFVEVR</sequence>
<dbReference type="InterPro" id="IPR023661">
    <property type="entry name" value="FbiB"/>
</dbReference>
<feature type="binding site" evidence="10">
    <location>
        <position position="382"/>
    </location>
    <ligand>
        <name>FMN</name>
        <dbReference type="ChEBI" id="CHEBI:58210"/>
    </ligand>
</feature>
<evidence type="ECO:0000256" key="10">
    <source>
        <dbReference type="HAMAP-Rule" id="MF_01259"/>
    </source>
</evidence>
<dbReference type="InterPro" id="IPR008225">
    <property type="entry name" value="F420-0_g-glutamyl_ligase"/>
</dbReference>
<feature type="binding site" evidence="10">
    <location>
        <position position="135"/>
    </location>
    <ligand>
        <name>a divalent metal cation</name>
        <dbReference type="ChEBI" id="CHEBI:60240"/>
        <label>2</label>
    </ligand>
</feature>
<dbReference type="AlphaFoldDB" id="A0AAU8IT05"/>
<dbReference type="GO" id="GO:0046872">
    <property type="term" value="F:metal ion binding"/>
    <property type="evidence" value="ECO:0007669"/>
    <property type="project" value="UniProtKB-KW"/>
</dbReference>
<evidence type="ECO:0000256" key="4">
    <source>
        <dbReference type="ARBA" id="ARBA00022842"/>
    </source>
</evidence>
<dbReference type="HAMAP" id="MF_01259">
    <property type="entry name" value="F420_ligase_FbiB"/>
    <property type="match status" value="1"/>
</dbReference>
<feature type="domain" description="Coenzyme F420:L-glutamate ligase-like" evidence="12">
    <location>
        <begin position="12"/>
        <end position="203"/>
    </location>
</feature>
<keyword evidence="9 10" id="KW-0511">Multifunctional enzyme</keyword>
<feature type="binding site" evidence="10">
    <location>
        <position position="303"/>
    </location>
    <ligand>
        <name>coenzyme F420-(gamma-Glu)n</name>
        <dbReference type="ChEBI" id="CHEBI:133980"/>
    </ligand>
</feature>
<dbReference type="GO" id="GO:0052619">
    <property type="term" value="F:coenzyme F420-1:gamma-L-glutamate ligase activity"/>
    <property type="evidence" value="ECO:0007669"/>
    <property type="project" value="UniProtKB-UniRule"/>
</dbReference>
<keyword evidence="6 10" id="KW-0560">Oxidoreductase</keyword>
<comment type="similarity">
    <text evidence="10">In the N-terminal section; belongs to the CofE family.</text>
</comment>
<keyword evidence="7 10" id="KW-0342">GTP-binding</keyword>
<dbReference type="EC" id="6.3.2.31" evidence="10"/>
<gene>
    <name evidence="10" type="primary">fbiB</name>
    <name evidence="13" type="ORF">ABII15_15795</name>
</gene>
<dbReference type="NCBIfam" id="TIGR01916">
    <property type="entry name" value="F420_cofE"/>
    <property type="match status" value="1"/>
</dbReference>
<dbReference type="EC" id="6.3.2.34" evidence="10"/>
<feature type="binding site" evidence="10">
    <location>
        <position position="47"/>
    </location>
    <ligand>
        <name>GTP</name>
        <dbReference type="ChEBI" id="CHEBI:37565"/>
    </ligand>
</feature>
<evidence type="ECO:0000256" key="1">
    <source>
        <dbReference type="ARBA" id="ARBA00022598"/>
    </source>
</evidence>
<feature type="binding site" evidence="10">
    <location>
        <position position="42"/>
    </location>
    <ligand>
        <name>GTP</name>
        <dbReference type="ChEBI" id="CHEBI:37565"/>
    </ligand>
</feature>
<dbReference type="InterPro" id="IPR019943">
    <property type="entry name" value="F420_FbiB_C"/>
</dbReference>
<dbReference type="GO" id="GO:0052645">
    <property type="term" value="P:F420-0 metabolic process"/>
    <property type="evidence" value="ECO:0007669"/>
    <property type="project" value="UniProtKB-UniRule"/>
</dbReference>
<dbReference type="RefSeq" id="WP_353942957.1">
    <property type="nucleotide sequence ID" value="NZ_CP159534.1"/>
</dbReference>
<evidence type="ECO:0000256" key="5">
    <source>
        <dbReference type="ARBA" id="ARBA00022958"/>
    </source>
</evidence>
<dbReference type="Gene3D" id="3.30.1330.100">
    <property type="entry name" value="CofE-like"/>
    <property type="match status" value="2"/>
</dbReference>
<keyword evidence="1 10" id="KW-0436">Ligase</keyword>
<dbReference type="InterPro" id="IPR029479">
    <property type="entry name" value="Nitroreductase"/>
</dbReference>
<dbReference type="GO" id="GO:0005525">
    <property type="term" value="F:GTP binding"/>
    <property type="evidence" value="ECO:0007669"/>
    <property type="project" value="UniProtKB-KW"/>
</dbReference>
<feature type="binding site" evidence="10">
    <location>
        <position position="93"/>
    </location>
    <ligand>
        <name>a divalent metal cation</name>
        <dbReference type="ChEBI" id="CHEBI:60240"/>
        <label>1</label>
    </ligand>
</feature>
<evidence type="ECO:0000256" key="3">
    <source>
        <dbReference type="ARBA" id="ARBA00022741"/>
    </source>
</evidence>
<keyword evidence="5 10" id="KW-0630">Potassium</keyword>
<dbReference type="InterPro" id="IPR000415">
    <property type="entry name" value="Nitroreductase-like"/>
</dbReference>
<reference evidence="13" key="1">
    <citation type="submission" date="2024-06" db="EMBL/GenBank/DDBJ databases">
        <title>Streptomyces sp. strain HUAS MG91 genome sequences.</title>
        <authorList>
            <person name="Mo P."/>
        </authorList>
    </citation>
    <scope>NUCLEOTIDE SEQUENCE</scope>
    <source>
        <strain evidence="13">HUAS MG91</strain>
    </source>
</reference>
<feature type="binding site" evidence="10">
    <location>
        <position position="134"/>
    </location>
    <ligand>
        <name>a divalent metal cation</name>
        <dbReference type="ChEBI" id="CHEBI:60240"/>
        <label>1</label>
    </ligand>
</feature>
<evidence type="ECO:0000259" key="12">
    <source>
        <dbReference type="Pfam" id="PF01996"/>
    </source>
</evidence>
<keyword evidence="2 10" id="KW-0479">Metal-binding</keyword>
<evidence type="ECO:0000256" key="9">
    <source>
        <dbReference type="ARBA" id="ARBA00023268"/>
    </source>
</evidence>
<comment type="caution">
    <text evidence="10">Lacks conserved residue(s) required for the propagation of feature annotation.</text>
</comment>
<keyword evidence="3 10" id="KW-0547">Nucleotide-binding</keyword>
<feature type="binding site" evidence="10">
    <location>
        <begin position="12"/>
        <end position="15"/>
    </location>
    <ligand>
        <name>GTP</name>
        <dbReference type="ChEBI" id="CHEBI:37565"/>
    </ligand>
</feature>
<name>A0AAU8IT05_9ACTN</name>
<feature type="region of interest" description="Coenzyme F420:L-glutamate ligase" evidence="10">
    <location>
        <begin position="1"/>
        <end position="231"/>
    </location>
</feature>
<keyword evidence="4 10" id="KW-0460">Magnesium</keyword>
<protein>
    <recommendedName>
        <fullName evidence="10">Bifunctional F420 biosynthesis protein FbiB</fullName>
    </recommendedName>
    <domain>
        <recommendedName>
            <fullName evidence="10">Coenzyme F420:L-glutamate ligase</fullName>
            <ecNumber evidence="10">6.3.2.31</ecNumber>
            <ecNumber evidence="10">6.3.2.34</ecNumber>
        </recommendedName>
        <alternativeName>
            <fullName evidence="10">Coenzyme F420-0:L-glutamate ligase</fullName>
        </alternativeName>
        <alternativeName>
            <fullName evidence="10">Coenzyme F420-1:gamma-L-glutamate ligase</fullName>
        </alternativeName>
    </domain>
    <domain>
        <recommendedName>
            <fullName evidence="10">Dehydro-coenzyme F420-0 reductase</fullName>
            <ecNumber evidence="10">1.3.8.17</ecNumber>
        </recommendedName>
    </domain>
</protein>
<evidence type="ECO:0000259" key="11">
    <source>
        <dbReference type="Pfam" id="PF00881"/>
    </source>
</evidence>
<comment type="catalytic activity">
    <reaction evidence="10">
        <text>oxidized coenzyme F420-0 + FMN + H(+) = dehydro coenzyme F420-0 + FMNH2</text>
        <dbReference type="Rhea" id="RHEA:60360"/>
        <dbReference type="ChEBI" id="CHEBI:15378"/>
        <dbReference type="ChEBI" id="CHEBI:57618"/>
        <dbReference type="ChEBI" id="CHEBI:58210"/>
        <dbReference type="ChEBI" id="CHEBI:59907"/>
        <dbReference type="ChEBI" id="CHEBI:143705"/>
        <dbReference type="EC" id="1.3.8.17"/>
    </reaction>
</comment>
<dbReference type="Pfam" id="PF01996">
    <property type="entry name" value="F420_ligase"/>
    <property type="match status" value="1"/>
</dbReference>
<dbReference type="Pfam" id="PF00881">
    <property type="entry name" value="Nitroreductase"/>
    <property type="match status" value="1"/>
</dbReference>
<dbReference type="FunFam" id="3.40.109.10:FF:000009">
    <property type="entry name" value="Coenzyme F420:L-glutamate ligase"/>
    <property type="match status" value="1"/>
</dbReference>
<dbReference type="GO" id="GO:0052890">
    <property type="term" value="F:oxidoreductase activity, acting on the CH-CH group of donors, with a flavin as acceptor"/>
    <property type="evidence" value="ECO:0007669"/>
    <property type="project" value="UniProtKB-UniRule"/>
</dbReference>
<comment type="function">
    <text evidence="10">Bifunctional enzyme that catalyzes the GTP-dependent successive addition of two or more gamma-linked L-glutamates to the L-lactyl phosphodiester of 7,8-didemethyl-8-hydroxy-5-deazariboflavin (F420-0) to form polyglutamated F420 derivatives, and the FMNH2-dependent reduction of dehydro-F420-0 to form F420-0.</text>
</comment>
<feature type="binding site" evidence="10">
    <location>
        <position position="419"/>
    </location>
    <ligand>
        <name>FMN</name>
        <dbReference type="ChEBI" id="CHEBI:58210"/>
    </ligand>
</feature>
<evidence type="ECO:0000313" key="13">
    <source>
        <dbReference type="EMBL" id="XCJ71341.1"/>
    </source>
</evidence>
<dbReference type="GO" id="GO:0052618">
    <property type="term" value="F:coenzyme F420-0:L-glutamate ligase activity"/>
    <property type="evidence" value="ECO:0007669"/>
    <property type="project" value="UniProtKB-UniRule"/>
</dbReference>
<evidence type="ECO:0000256" key="6">
    <source>
        <dbReference type="ARBA" id="ARBA00023002"/>
    </source>
</evidence>
<dbReference type="EC" id="1.3.8.17" evidence="10"/>
<comment type="cofactor">
    <cofactor evidence="10">
        <name>K(+)</name>
        <dbReference type="ChEBI" id="CHEBI:29103"/>
    </cofactor>
    <text evidence="10">Monovalent cation. The ion could be potassium.</text>
</comment>
<keyword evidence="8 10" id="KW-0464">Manganese</keyword>
<comment type="catalytic activity">
    <reaction evidence="10">
        <text>oxidized coenzyme F420-1 + GTP + L-glutamate = oxidized coenzyme F420-2 + GDP + phosphate + H(+)</text>
        <dbReference type="Rhea" id="RHEA:30523"/>
        <dbReference type="ChEBI" id="CHEBI:15378"/>
        <dbReference type="ChEBI" id="CHEBI:29985"/>
        <dbReference type="ChEBI" id="CHEBI:37565"/>
        <dbReference type="ChEBI" id="CHEBI:43474"/>
        <dbReference type="ChEBI" id="CHEBI:57922"/>
        <dbReference type="ChEBI" id="CHEBI:58189"/>
        <dbReference type="ChEBI" id="CHEBI:59920"/>
        <dbReference type="EC" id="6.3.2.34"/>
    </reaction>
</comment>
<organism evidence="13">
    <name type="scientific">Streptomyces tabacisoli</name>
    <dbReference type="NCBI Taxonomy" id="3156398"/>
    <lineage>
        <taxon>Bacteria</taxon>
        <taxon>Bacillati</taxon>
        <taxon>Actinomycetota</taxon>
        <taxon>Actinomycetes</taxon>
        <taxon>Kitasatosporales</taxon>
        <taxon>Streptomycetaceae</taxon>
        <taxon>Streptomyces</taxon>
    </lineage>
</organism>
<feature type="binding site" evidence="10">
    <location>
        <position position="96"/>
    </location>
    <ligand>
        <name>GTP</name>
        <dbReference type="ChEBI" id="CHEBI:37565"/>
    </ligand>
</feature>
<dbReference type="NCBIfam" id="NF009810">
    <property type="entry name" value="PRK13294.1"/>
    <property type="match status" value="1"/>
</dbReference>
<accession>A0AAU8IT05</accession>
<comment type="catalytic activity">
    <reaction evidence="10">
        <text>oxidized coenzyme F420-0 + GTP + L-glutamate = oxidized coenzyme F420-1 + GDP + phosphate + H(+)</text>
        <dbReference type="Rhea" id="RHEA:30555"/>
        <dbReference type="ChEBI" id="CHEBI:15378"/>
        <dbReference type="ChEBI" id="CHEBI:29985"/>
        <dbReference type="ChEBI" id="CHEBI:37565"/>
        <dbReference type="ChEBI" id="CHEBI:43474"/>
        <dbReference type="ChEBI" id="CHEBI:58189"/>
        <dbReference type="ChEBI" id="CHEBI:59907"/>
        <dbReference type="ChEBI" id="CHEBI:59920"/>
        <dbReference type="EC" id="6.3.2.31"/>
    </reaction>
</comment>
<feature type="domain" description="Nitroreductase" evidence="11">
    <location>
        <begin position="240"/>
        <end position="411"/>
    </location>
</feature>
<comment type="pathway">
    <text evidence="10">Cofactor biosynthesis; coenzyme F420 biosynthesis.</text>
</comment>
<evidence type="ECO:0000256" key="8">
    <source>
        <dbReference type="ARBA" id="ARBA00023211"/>
    </source>
</evidence>
<dbReference type="EMBL" id="CP159534">
    <property type="protein sequence ID" value="XCJ71341.1"/>
    <property type="molecule type" value="Genomic_DNA"/>
</dbReference>
<dbReference type="KEGG" id="stac:ABII15_15795"/>
<evidence type="ECO:0000256" key="7">
    <source>
        <dbReference type="ARBA" id="ARBA00023134"/>
    </source>
</evidence>
<evidence type="ECO:0000256" key="2">
    <source>
        <dbReference type="ARBA" id="ARBA00022723"/>
    </source>
</evidence>